<gene>
    <name evidence="2" type="ORF">JTE90_001762</name>
</gene>
<name>A0AAV6VT20_9ARAC</name>
<sequence>MDTKENGHICDLFVFLSSPFYNLFRRLARSLICCCSTGSISSYVPSKDPSPEQRGSPQIVQQASEG</sequence>
<comment type="caution">
    <text evidence="2">The sequence shown here is derived from an EMBL/GenBank/DDBJ whole genome shotgun (WGS) entry which is preliminary data.</text>
</comment>
<dbReference type="AlphaFoldDB" id="A0AAV6VT20"/>
<dbReference type="EMBL" id="JAFNEN010000033">
    <property type="protein sequence ID" value="KAG8198962.1"/>
    <property type="molecule type" value="Genomic_DNA"/>
</dbReference>
<feature type="region of interest" description="Disordered" evidence="1">
    <location>
        <begin position="42"/>
        <end position="66"/>
    </location>
</feature>
<evidence type="ECO:0000313" key="2">
    <source>
        <dbReference type="EMBL" id="KAG8198962.1"/>
    </source>
</evidence>
<evidence type="ECO:0000313" key="3">
    <source>
        <dbReference type="Proteomes" id="UP000827092"/>
    </source>
</evidence>
<organism evidence="2 3">
    <name type="scientific">Oedothorax gibbosus</name>
    <dbReference type="NCBI Taxonomy" id="931172"/>
    <lineage>
        <taxon>Eukaryota</taxon>
        <taxon>Metazoa</taxon>
        <taxon>Ecdysozoa</taxon>
        <taxon>Arthropoda</taxon>
        <taxon>Chelicerata</taxon>
        <taxon>Arachnida</taxon>
        <taxon>Araneae</taxon>
        <taxon>Araneomorphae</taxon>
        <taxon>Entelegynae</taxon>
        <taxon>Araneoidea</taxon>
        <taxon>Linyphiidae</taxon>
        <taxon>Erigoninae</taxon>
        <taxon>Oedothorax</taxon>
    </lineage>
</organism>
<evidence type="ECO:0000256" key="1">
    <source>
        <dbReference type="SAM" id="MobiDB-lite"/>
    </source>
</evidence>
<proteinExistence type="predicted"/>
<protein>
    <submittedName>
        <fullName evidence="2">Uncharacterized protein</fullName>
    </submittedName>
</protein>
<reference evidence="2 3" key="1">
    <citation type="journal article" date="2022" name="Nat. Ecol. Evol.">
        <title>A masculinizing supergene underlies an exaggerated male reproductive morph in a spider.</title>
        <authorList>
            <person name="Hendrickx F."/>
            <person name="De Corte Z."/>
            <person name="Sonet G."/>
            <person name="Van Belleghem S.M."/>
            <person name="Kostlbacher S."/>
            <person name="Vangestel C."/>
        </authorList>
    </citation>
    <scope>NUCLEOTIDE SEQUENCE [LARGE SCALE GENOMIC DNA]</scope>
    <source>
        <strain evidence="2">W744_W776</strain>
    </source>
</reference>
<keyword evidence="3" id="KW-1185">Reference proteome</keyword>
<accession>A0AAV6VT20</accession>
<feature type="compositionally biased region" description="Polar residues" evidence="1">
    <location>
        <begin position="53"/>
        <end position="66"/>
    </location>
</feature>
<dbReference type="Proteomes" id="UP000827092">
    <property type="component" value="Unassembled WGS sequence"/>
</dbReference>